<dbReference type="Pfam" id="PF07617">
    <property type="entry name" value="DUF1579"/>
    <property type="match status" value="1"/>
</dbReference>
<proteinExistence type="predicted"/>
<dbReference type="EMBL" id="RJKL01000001">
    <property type="protein sequence ID" value="ROP31329.1"/>
    <property type="molecule type" value="Genomic_DNA"/>
</dbReference>
<protein>
    <submittedName>
        <fullName evidence="2">Uncharacterized protein DUF1579</fullName>
    </submittedName>
</protein>
<gene>
    <name evidence="2" type="ORF">EDD30_4228</name>
</gene>
<evidence type="ECO:0000313" key="2">
    <source>
        <dbReference type="EMBL" id="ROP31329.1"/>
    </source>
</evidence>
<organism evidence="2 3">
    <name type="scientific">Couchioplanes caeruleus</name>
    <dbReference type="NCBI Taxonomy" id="56438"/>
    <lineage>
        <taxon>Bacteria</taxon>
        <taxon>Bacillati</taxon>
        <taxon>Actinomycetota</taxon>
        <taxon>Actinomycetes</taxon>
        <taxon>Micromonosporales</taxon>
        <taxon>Micromonosporaceae</taxon>
        <taxon>Couchioplanes</taxon>
    </lineage>
</organism>
<sequence length="194" mass="19715">MTSKNMVTGVAVAGVALLAAVVVGPAVAHATEPFGGSARRVAPAAGMQPLSSLIGSWNCSGSITAPDGSKKAFATTSTAKFILNGNFMRWQETNSMNGTPIASAEYIWGWDAQHKYFTVDRFDDSGQRGAQTSPGWVGAALTASGALVQSDGSSISLTTTLTKTGKKALTVRAVVNLGAAAGGATVVSESSCTR</sequence>
<reference evidence="2 3" key="1">
    <citation type="submission" date="2018-11" db="EMBL/GenBank/DDBJ databases">
        <title>Sequencing the genomes of 1000 actinobacteria strains.</title>
        <authorList>
            <person name="Klenk H.-P."/>
        </authorList>
    </citation>
    <scope>NUCLEOTIDE SEQUENCE [LARGE SCALE GENOMIC DNA]</scope>
    <source>
        <strain evidence="2 3">DSM 43634</strain>
    </source>
</reference>
<dbReference type="InterPro" id="IPR011473">
    <property type="entry name" value="DUF1579"/>
</dbReference>
<comment type="caution">
    <text evidence="2">The sequence shown here is derived from an EMBL/GenBank/DDBJ whole genome shotgun (WGS) entry which is preliminary data.</text>
</comment>
<feature type="signal peptide" evidence="1">
    <location>
        <begin position="1"/>
        <end position="30"/>
    </location>
</feature>
<keyword evidence="1" id="KW-0732">Signal</keyword>
<accession>A0A3N1GM96</accession>
<feature type="chain" id="PRO_5038479277" evidence="1">
    <location>
        <begin position="31"/>
        <end position="194"/>
    </location>
</feature>
<dbReference type="RefSeq" id="WP_170208277.1">
    <property type="nucleotide sequence ID" value="NZ_RJKL01000001.1"/>
</dbReference>
<evidence type="ECO:0000313" key="3">
    <source>
        <dbReference type="Proteomes" id="UP000271683"/>
    </source>
</evidence>
<evidence type="ECO:0000256" key="1">
    <source>
        <dbReference type="SAM" id="SignalP"/>
    </source>
</evidence>
<dbReference type="AlphaFoldDB" id="A0A3N1GM96"/>
<dbReference type="Proteomes" id="UP000271683">
    <property type="component" value="Unassembled WGS sequence"/>
</dbReference>
<name>A0A3N1GM96_9ACTN</name>